<evidence type="ECO:0000313" key="9">
    <source>
        <dbReference type="EMBL" id="PWA31826.1"/>
    </source>
</evidence>
<dbReference type="PROSITE" id="PS51041">
    <property type="entry name" value="EMI"/>
    <property type="match status" value="1"/>
</dbReference>
<evidence type="ECO:0000259" key="8">
    <source>
        <dbReference type="PROSITE" id="PS51041"/>
    </source>
</evidence>
<proteinExistence type="predicted"/>
<keyword evidence="10" id="KW-1185">Reference proteome</keyword>
<keyword evidence="3" id="KW-0272">Extracellular matrix</keyword>
<evidence type="ECO:0000256" key="6">
    <source>
        <dbReference type="SAM" id="Coils"/>
    </source>
</evidence>
<dbReference type="Pfam" id="PF07546">
    <property type="entry name" value="EMI"/>
    <property type="match status" value="1"/>
</dbReference>
<sequence length="891" mass="98783">MWSKLCQLSAQIFLLGVMLSVVNSKGTLYGGHINPFYGNRYNLYKAGLNPQYSPNKPMTRHKCLNMSLNYKLEPAHAEHPPTEPCHQRVAESLALNCYIFGQLPTYLLLHSKCPRRPLITQPYFIGSPTLNIPLLILYHPRPVVNLSEPTAVARVQTVRDPCRNHCAYMVQKNITCILQDGVETYVKAEYTTKCIWGQKCPVVIYRTFHRPTYKVGYKTVTELEWKCCPGYSGEACHDGPTSLPDIIGPHRPGIKGFPHGPRPPVDQKPGGTPLDPGKFFPGGKPNYGVTGERLDRMELDLRRLTQGLETLNGVVTGIEERLRTSLREETNKLLVSLLTNPPRTPDSTVGFGVIPDGLEGGGTITGFGDLAGRVTEVRDELRAKSHILEEIQGMVIGHDGQLKKLLDGATGKPIPGPGSTSYLDEILDVKLAGVRAEILDGFERRLTGMENHCEEKIGEVQRQCQKEHLDGQEQMQQSLDGRETGLREELGTLQAQIQGLTLTDSCCGQVNSLSERMLRLEESVKDITESQRQLQTVLSDQTIHIETLIETRLVDMEGRLNATNGEPGGVERFHSGLDGFKTLLEDKLKTLEERVFVAVEELSNATTPALLEGQVVPALETEIDSVRRRVEGDLSGIQKQLLDLELLCTSNCAQSTPQEEAITDTLTDEECKGMDKKMIDRLDSHSNQLDHINNTLNNLLLRIAQEESEGSVQGEITLLKVNINSVNRTLKGLKDSVSFIATEVGHANSSWEQREHQIVNQVQGITKLMGHQASLLGASERRLAELRSELGALKRQLSGGLQGCRSTAMEVQKEVKVVDSRVSQVESQCSSLGELAENLERIRAELEKHSVAILSQVNGTMTFHSEDDLKGEVQDFASKDVTKKNNDQIKL</sequence>
<accession>A0A315W871</accession>
<evidence type="ECO:0000256" key="7">
    <source>
        <dbReference type="SAM" id="SignalP"/>
    </source>
</evidence>
<reference evidence="9 10" key="1">
    <citation type="journal article" date="2018" name="G3 (Bethesda)">
        <title>A High-Quality Reference Genome for the Invasive Mosquitofish Gambusia affinis Using a Chicago Library.</title>
        <authorList>
            <person name="Hoffberg S.L."/>
            <person name="Troendle N.J."/>
            <person name="Glenn T.C."/>
            <person name="Mahmud O."/>
            <person name="Louha S."/>
            <person name="Chalopin D."/>
            <person name="Bennetzen J.L."/>
            <person name="Mauricio R."/>
        </authorList>
    </citation>
    <scope>NUCLEOTIDE SEQUENCE [LARGE SCALE GENOMIC DNA]</scope>
    <source>
        <strain evidence="9">NE01/NJP1002.9</strain>
        <tissue evidence="9">Muscle</tissue>
    </source>
</reference>
<dbReference type="PANTHER" id="PTHR15427">
    <property type="entry name" value="EMILIN ELASTIN MICROFIBRIL INTERFACE-LOCATED PROTEIN ELASTIN MICROFIBRIL INTERFACER"/>
    <property type="match status" value="1"/>
</dbReference>
<evidence type="ECO:0000256" key="2">
    <source>
        <dbReference type="ARBA" id="ARBA00022525"/>
    </source>
</evidence>
<feature type="coiled-coil region" evidence="6">
    <location>
        <begin position="682"/>
        <end position="709"/>
    </location>
</feature>
<gene>
    <name evidence="9" type="ORF">CCH79_00006721</name>
</gene>
<feature type="chain" id="PRO_5016270317" description="EMI domain-containing protein" evidence="7">
    <location>
        <begin position="25"/>
        <end position="891"/>
    </location>
</feature>
<evidence type="ECO:0000256" key="1">
    <source>
        <dbReference type="ARBA" id="ARBA00004498"/>
    </source>
</evidence>
<keyword evidence="5" id="KW-1015">Disulfide bond</keyword>
<protein>
    <recommendedName>
        <fullName evidence="8">EMI domain-containing protein</fullName>
    </recommendedName>
</protein>
<dbReference type="InterPro" id="IPR011489">
    <property type="entry name" value="EMI_domain"/>
</dbReference>
<feature type="domain" description="EMI" evidence="8">
    <location>
        <begin position="162"/>
        <end position="238"/>
    </location>
</feature>
<dbReference type="AlphaFoldDB" id="A0A315W871"/>
<dbReference type="Proteomes" id="UP000250572">
    <property type="component" value="Unassembled WGS sequence"/>
</dbReference>
<dbReference type="GO" id="GO:0031012">
    <property type="term" value="C:extracellular matrix"/>
    <property type="evidence" value="ECO:0007669"/>
    <property type="project" value="TreeGrafter"/>
</dbReference>
<keyword evidence="2" id="KW-0964">Secreted</keyword>
<evidence type="ECO:0000256" key="5">
    <source>
        <dbReference type="ARBA" id="ARBA00023157"/>
    </source>
</evidence>
<dbReference type="EMBL" id="NHOQ01000244">
    <property type="protein sequence ID" value="PWA31826.1"/>
    <property type="molecule type" value="Genomic_DNA"/>
</dbReference>
<comment type="caution">
    <text evidence="9">The sequence shown here is derived from an EMBL/GenBank/DDBJ whole genome shotgun (WGS) entry which is preliminary data.</text>
</comment>
<dbReference type="GO" id="GO:0005576">
    <property type="term" value="C:extracellular region"/>
    <property type="evidence" value="ECO:0007669"/>
    <property type="project" value="UniProtKB-SubCell"/>
</dbReference>
<dbReference type="PANTHER" id="PTHR15427:SF2">
    <property type="entry name" value="EMILIN-3"/>
    <property type="match status" value="1"/>
</dbReference>
<keyword evidence="4 7" id="KW-0732">Signal</keyword>
<evidence type="ECO:0000313" key="10">
    <source>
        <dbReference type="Proteomes" id="UP000250572"/>
    </source>
</evidence>
<feature type="signal peptide" evidence="7">
    <location>
        <begin position="1"/>
        <end position="24"/>
    </location>
</feature>
<evidence type="ECO:0000256" key="4">
    <source>
        <dbReference type="ARBA" id="ARBA00022729"/>
    </source>
</evidence>
<name>A0A315W871_GAMAF</name>
<evidence type="ECO:0000256" key="3">
    <source>
        <dbReference type="ARBA" id="ARBA00022530"/>
    </source>
</evidence>
<comment type="subcellular location">
    <subcellularLocation>
        <location evidence="1">Secreted</location>
        <location evidence="1">Extracellular space</location>
        <location evidence="1">Extracellular matrix</location>
    </subcellularLocation>
</comment>
<organism evidence="9 10">
    <name type="scientific">Gambusia affinis</name>
    <name type="common">Western mosquitofish</name>
    <name type="synonym">Heterandria affinis</name>
    <dbReference type="NCBI Taxonomy" id="33528"/>
    <lineage>
        <taxon>Eukaryota</taxon>
        <taxon>Metazoa</taxon>
        <taxon>Chordata</taxon>
        <taxon>Craniata</taxon>
        <taxon>Vertebrata</taxon>
        <taxon>Euteleostomi</taxon>
        <taxon>Actinopterygii</taxon>
        <taxon>Neopterygii</taxon>
        <taxon>Teleostei</taxon>
        <taxon>Neoteleostei</taxon>
        <taxon>Acanthomorphata</taxon>
        <taxon>Ovalentaria</taxon>
        <taxon>Atherinomorphae</taxon>
        <taxon>Cyprinodontiformes</taxon>
        <taxon>Poeciliidae</taxon>
        <taxon>Poeciliinae</taxon>
        <taxon>Gambusia</taxon>
    </lineage>
</organism>
<keyword evidence="6" id="KW-0175">Coiled coil</keyword>
<dbReference type="InterPro" id="IPR050392">
    <property type="entry name" value="Collagen/C1q_domain"/>
</dbReference>